<reference evidence="1 2" key="1">
    <citation type="submission" date="2020-08" db="EMBL/GenBank/DDBJ databases">
        <title>Genomic Encyclopedia of Type Strains, Phase IV (KMG-IV): sequencing the most valuable type-strain genomes for metagenomic binning, comparative biology and taxonomic classification.</title>
        <authorList>
            <person name="Goeker M."/>
        </authorList>
    </citation>
    <scope>NUCLEOTIDE SEQUENCE [LARGE SCALE GENOMIC DNA]</scope>
    <source>
        <strain evidence="1 2">DSM 22548</strain>
    </source>
</reference>
<organism evidence="1 2">
    <name type="scientific">Alloprevotella rava</name>
    <dbReference type="NCBI Taxonomy" id="671218"/>
    <lineage>
        <taxon>Bacteria</taxon>
        <taxon>Pseudomonadati</taxon>
        <taxon>Bacteroidota</taxon>
        <taxon>Bacteroidia</taxon>
        <taxon>Bacteroidales</taxon>
        <taxon>Prevotellaceae</taxon>
        <taxon>Alloprevotella</taxon>
    </lineage>
</organism>
<evidence type="ECO:0000313" key="1">
    <source>
        <dbReference type="EMBL" id="MBB3702186.1"/>
    </source>
</evidence>
<evidence type="ECO:0000313" key="2">
    <source>
        <dbReference type="Proteomes" id="UP000541425"/>
    </source>
</evidence>
<dbReference type="Gene3D" id="1.25.40.10">
    <property type="entry name" value="Tetratricopeptide repeat domain"/>
    <property type="match status" value="1"/>
</dbReference>
<protein>
    <submittedName>
        <fullName evidence="1">Flp pilus assembly protein TadD</fullName>
    </submittedName>
</protein>
<dbReference type="AlphaFoldDB" id="A0A7W5UIX2"/>
<dbReference type="EMBL" id="JACICA010000002">
    <property type="protein sequence ID" value="MBB3702186.1"/>
    <property type="molecule type" value="Genomic_DNA"/>
</dbReference>
<name>A0A7W5UIX2_9BACT</name>
<sequence>MVGVLYREQRTKKIIIFAAYNIQYRKIMQSKPLVYLALAATVGLTSCSKMGSLSSENFAVAPSPLEAVDNQVPVVISGRFPEKYMKKNAVVKITPVLRFQGGKSTGAGDIFQGEKVQGNHQEISYLLGGNYNLRTTFPFRDEMLRSELYVTFDATVGKKKVNIPEVKVADGVLATSTLLCRTAASANAALGEDKFQYTIEQKQEAQIKYLIQQARIRTSELQSASVKDFVQTLRNIKADGKRLELENVEVSSYASPDGGEKLNTKLAQSRDDASGCYVKSQLKKINLEGEVNSRYTAQDWEGFQELVSQSNIQDKEVILRVLSMYQDPEQREQQIKNLSAGFRELADEVLPELRRSRLTINYLIVGRTDDEIQQQLQTDASKLSIEELLYAATLADDPAEKENIYTTADRLFPTDYRAVNNLGVLAYEKGNLTAAKDFFSKAAKKNEQAAEPKANLALLALTEGDSKTSEDYLGQAATARNYGEVLGNLALARGQYAQAARQLQGVNTNSAALAQILNKNYTEARTTLSRVAQPDATTAYLKAILAARTRQAADVVPNLEQAFKLDSTFKARAAKDLEFANYFNTADFQNITK</sequence>
<comment type="caution">
    <text evidence="1">The sequence shown here is derived from an EMBL/GenBank/DDBJ whole genome shotgun (WGS) entry which is preliminary data.</text>
</comment>
<accession>A0A7W5UIX2</accession>
<dbReference type="InterPro" id="IPR011990">
    <property type="entry name" value="TPR-like_helical_dom_sf"/>
</dbReference>
<dbReference type="Proteomes" id="UP000541425">
    <property type="component" value="Unassembled WGS sequence"/>
</dbReference>
<gene>
    <name evidence="1" type="ORF">FHS60_000639</name>
</gene>
<proteinExistence type="predicted"/>
<dbReference type="SUPFAM" id="SSF48452">
    <property type="entry name" value="TPR-like"/>
    <property type="match status" value="1"/>
</dbReference>